<dbReference type="Proteomes" id="UP001200145">
    <property type="component" value="Unassembled WGS sequence"/>
</dbReference>
<keyword evidence="5" id="KW-1185">Reference proteome</keyword>
<dbReference type="Gene3D" id="2.60.40.790">
    <property type="match status" value="1"/>
</dbReference>
<name>A0ABS9BHW9_9BACT</name>
<sequence>MANKPMVQKESTPSIFEDFFKPWNEWFDSGHIWNRTMKVPAVNITDNKENYLISLAIPGMEKKDFNIDIEGNMLTVSCEKEETKEEKDKAYSRKEYNYNSFSRSFNLPEEVIQEQINAVYDNGILNITLPKQLLQKKTGNGKHIEVK</sequence>
<dbReference type="RefSeq" id="WP_234866145.1">
    <property type="nucleotide sequence ID" value="NZ_JAKEVY010000003.1"/>
</dbReference>
<proteinExistence type="inferred from homology"/>
<protein>
    <submittedName>
        <fullName evidence="4">Hsp20/alpha crystallin family protein</fullName>
    </submittedName>
</protein>
<comment type="similarity">
    <text evidence="1 2">Belongs to the small heat shock protein (HSP20) family.</text>
</comment>
<evidence type="ECO:0000313" key="5">
    <source>
        <dbReference type="Proteomes" id="UP001200145"/>
    </source>
</evidence>
<reference evidence="4 5" key="1">
    <citation type="submission" date="2022-01" db="EMBL/GenBank/DDBJ databases">
        <title>Flavihumibacter sp. nov., isolated from sediment of a river.</title>
        <authorList>
            <person name="Liu H."/>
        </authorList>
    </citation>
    <scope>NUCLEOTIDE SEQUENCE [LARGE SCALE GENOMIC DNA]</scope>
    <source>
        <strain evidence="4 5">RY-1</strain>
    </source>
</reference>
<gene>
    <name evidence="4" type="ORF">L0U88_11190</name>
</gene>
<feature type="domain" description="SHSP" evidence="3">
    <location>
        <begin position="33"/>
        <end position="147"/>
    </location>
</feature>
<evidence type="ECO:0000256" key="2">
    <source>
        <dbReference type="RuleBase" id="RU003616"/>
    </source>
</evidence>
<dbReference type="InterPro" id="IPR031107">
    <property type="entry name" value="Small_HSP"/>
</dbReference>
<dbReference type="EMBL" id="JAKEVY010000003">
    <property type="protein sequence ID" value="MCF1715190.1"/>
    <property type="molecule type" value="Genomic_DNA"/>
</dbReference>
<dbReference type="PROSITE" id="PS01031">
    <property type="entry name" value="SHSP"/>
    <property type="match status" value="1"/>
</dbReference>
<dbReference type="Pfam" id="PF00011">
    <property type="entry name" value="HSP20"/>
    <property type="match status" value="1"/>
</dbReference>
<dbReference type="InterPro" id="IPR008978">
    <property type="entry name" value="HSP20-like_chaperone"/>
</dbReference>
<dbReference type="PANTHER" id="PTHR11527">
    <property type="entry name" value="HEAT-SHOCK PROTEIN 20 FAMILY MEMBER"/>
    <property type="match status" value="1"/>
</dbReference>
<dbReference type="SUPFAM" id="SSF49764">
    <property type="entry name" value="HSP20-like chaperones"/>
    <property type="match status" value="1"/>
</dbReference>
<evidence type="ECO:0000259" key="3">
    <source>
        <dbReference type="PROSITE" id="PS01031"/>
    </source>
</evidence>
<dbReference type="CDD" id="cd06464">
    <property type="entry name" value="ACD_sHsps-like"/>
    <property type="match status" value="1"/>
</dbReference>
<dbReference type="InterPro" id="IPR002068">
    <property type="entry name" value="A-crystallin/Hsp20_dom"/>
</dbReference>
<evidence type="ECO:0000313" key="4">
    <source>
        <dbReference type="EMBL" id="MCF1715190.1"/>
    </source>
</evidence>
<comment type="caution">
    <text evidence="4">The sequence shown here is derived from an EMBL/GenBank/DDBJ whole genome shotgun (WGS) entry which is preliminary data.</text>
</comment>
<evidence type="ECO:0000256" key="1">
    <source>
        <dbReference type="PROSITE-ProRule" id="PRU00285"/>
    </source>
</evidence>
<accession>A0ABS9BHW9</accession>
<organism evidence="4 5">
    <name type="scientific">Flavihumibacter fluminis</name>
    <dbReference type="NCBI Taxonomy" id="2909236"/>
    <lineage>
        <taxon>Bacteria</taxon>
        <taxon>Pseudomonadati</taxon>
        <taxon>Bacteroidota</taxon>
        <taxon>Chitinophagia</taxon>
        <taxon>Chitinophagales</taxon>
        <taxon>Chitinophagaceae</taxon>
        <taxon>Flavihumibacter</taxon>
    </lineage>
</organism>